<evidence type="ECO:0000256" key="15">
    <source>
        <dbReference type="PROSITE-ProRule" id="PRU00560"/>
    </source>
</evidence>
<dbReference type="InterPro" id="IPR027417">
    <property type="entry name" value="P-loop_NTPase"/>
</dbReference>
<keyword evidence="11" id="KW-0413">Isomerase</keyword>
<comment type="catalytic activity">
    <reaction evidence="14">
        <text>ATP + H2O = ADP + phosphate + H(+)</text>
        <dbReference type="Rhea" id="RHEA:13065"/>
        <dbReference type="ChEBI" id="CHEBI:15377"/>
        <dbReference type="ChEBI" id="CHEBI:15378"/>
        <dbReference type="ChEBI" id="CHEBI:30616"/>
        <dbReference type="ChEBI" id="CHEBI:43474"/>
        <dbReference type="ChEBI" id="CHEBI:456216"/>
        <dbReference type="EC" id="5.6.2.4"/>
    </reaction>
</comment>
<evidence type="ECO:0000256" key="7">
    <source>
        <dbReference type="ARBA" id="ARBA00022839"/>
    </source>
</evidence>
<evidence type="ECO:0000259" key="18">
    <source>
        <dbReference type="PROSITE" id="PS51217"/>
    </source>
</evidence>
<dbReference type="InterPro" id="IPR011604">
    <property type="entry name" value="PDDEXK-like_dom_sf"/>
</dbReference>
<dbReference type="Pfam" id="PF13361">
    <property type="entry name" value="UvrD_C"/>
    <property type="match status" value="1"/>
</dbReference>
<evidence type="ECO:0000256" key="1">
    <source>
        <dbReference type="ARBA" id="ARBA00009922"/>
    </source>
</evidence>
<dbReference type="SUPFAM" id="SSF52540">
    <property type="entry name" value="P-loop containing nucleoside triphosphate hydrolases"/>
    <property type="match status" value="1"/>
</dbReference>
<evidence type="ECO:0000256" key="4">
    <source>
        <dbReference type="ARBA" id="ARBA00022763"/>
    </source>
</evidence>
<dbReference type="Gene3D" id="3.40.50.300">
    <property type="entry name" value="P-loop containing nucleotide triphosphate hydrolases"/>
    <property type="match status" value="3"/>
</dbReference>
<dbReference type="SUPFAM" id="SSF52980">
    <property type="entry name" value="Restriction endonuclease-like"/>
    <property type="match status" value="1"/>
</dbReference>
<keyword evidence="5 15" id="KW-0378">Hydrolase</keyword>
<evidence type="ECO:0000259" key="17">
    <source>
        <dbReference type="PROSITE" id="PS51198"/>
    </source>
</evidence>
<comment type="catalytic activity">
    <reaction evidence="12">
        <text>Couples ATP hydrolysis with the unwinding of duplex DNA by translocating in the 3'-5' direction.</text>
        <dbReference type="EC" id="5.6.2.4"/>
    </reaction>
</comment>
<keyword evidence="2" id="KW-0540">Nuclease</keyword>
<keyword evidence="6 15" id="KW-0347">Helicase</keyword>
<keyword evidence="20" id="KW-1185">Reference proteome</keyword>
<keyword evidence="4" id="KW-0227">DNA damage</keyword>
<dbReference type="InterPro" id="IPR014016">
    <property type="entry name" value="UvrD-like_ATP-bd"/>
</dbReference>
<name>A0ABP9JCI1_9MICO</name>
<feature type="compositionally biased region" description="Low complexity" evidence="16">
    <location>
        <begin position="573"/>
        <end position="588"/>
    </location>
</feature>
<keyword evidence="7" id="KW-0269">Exonuclease</keyword>
<dbReference type="EC" id="5.6.2.4" evidence="13"/>
<feature type="domain" description="UvrD-like helicase ATP-binding" evidence="17">
    <location>
        <begin position="52"/>
        <end position="388"/>
    </location>
</feature>
<comment type="similarity">
    <text evidence="1">Belongs to the helicase family. UvrD subfamily.</text>
</comment>
<proteinExistence type="inferred from homology"/>
<evidence type="ECO:0000256" key="3">
    <source>
        <dbReference type="ARBA" id="ARBA00022741"/>
    </source>
</evidence>
<evidence type="ECO:0000313" key="20">
    <source>
        <dbReference type="Proteomes" id="UP001500427"/>
    </source>
</evidence>
<feature type="compositionally biased region" description="Low complexity" evidence="16">
    <location>
        <begin position="1"/>
        <end position="36"/>
    </location>
</feature>
<feature type="region of interest" description="Disordered" evidence="16">
    <location>
        <begin position="1"/>
        <end position="39"/>
    </location>
</feature>
<evidence type="ECO:0000313" key="19">
    <source>
        <dbReference type="EMBL" id="GAA5027131.1"/>
    </source>
</evidence>
<reference evidence="20" key="1">
    <citation type="journal article" date="2019" name="Int. J. Syst. Evol. Microbiol.">
        <title>The Global Catalogue of Microorganisms (GCM) 10K type strain sequencing project: providing services to taxonomists for standard genome sequencing and annotation.</title>
        <authorList>
            <consortium name="The Broad Institute Genomics Platform"/>
            <consortium name="The Broad Institute Genome Sequencing Center for Infectious Disease"/>
            <person name="Wu L."/>
            <person name="Ma J."/>
        </authorList>
    </citation>
    <scope>NUCLEOTIDE SEQUENCE [LARGE SCALE GENOMIC DNA]</scope>
    <source>
        <strain evidence="20">JCM 17687</strain>
    </source>
</reference>
<dbReference type="Pfam" id="PF12705">
    <property type="entry name" value="PDDEXK_1"/>
    <property type="match status" value="1"/>
</dbReference>
<evidence type="ECO:0000256" key="11">
    <source>
        <dbReference type="ARBA" id="ARBA00023235"/>
    </source>
</evidence>
<feature type="domain" description="UvrD-like helicase C-terminal" evidence="18">
    <location>
        <begin position="389"/>
        <end position="751"/>
    </location>
</feature>
<sequence length="1184" mass="124740">MSAGTVGVAGAAAGSPSASRSPESQGSPGSPGSPGSLPQHSALDIAAALEMPPPTDEQAAVIEAGARPLLVVAGAGSGKTETMAARVVWLVANGLVDPDQVLGLTFTRKAAAELSQRIAKRLRGLERAGIWTPPADDGTGAEVLGGTPTVSTYHAYAGRLVREHALRVGIEPEFRVLTEAGAWQLAAEAVSRWDGPMDDVVKSEATVIQAVMALAGEMAEHVRTPGEVAEHLDAVLERLDALPDGEGRGSLTAARDAVAVLRERRTVLPIVDAFLALKRERESLDFADQMAIAARLTRAVPAVGDIERERFRAVLLDEFQDTSEAQLELLRSLFHHPGVALTAVGDPNQSIYGWRGASATTLLRFPTEFAGEQGPADVLPLSTSWRNDRLVLEAANVVAAPLATEHVVPLRARPGAGEGTIETARLDTAEAEADHLAAWVAGHWFSPSGRRTGRSAAVLCRRRSSFPLVLEALRRRALPVEVVGLGGLLVTPEVSDLVAALWVVQDPTRGDQLMRLLTGPVLRLGAADLAGLWAWARELHARATRAATPAPAEAAGDPAPADAGTPPTGPGAAGASAAGDGDGVATGDTEAVTADASCDRHGSDLAADSADTATLVEALDDLPRPGWVGRDGAGIGDEALARLHGLGEVVRRLRRLTALPLVDLVAEAEVAIGLDVEVLSRAEHTASTARVHLDAFADVAARYATSADRPTLSGFLSWLDAARDQERGLDAGHVESDADAVQVLTVHAAKGLEWDVVAVPTLVEGVFPAHGATAVAPVADSDPPAYACAGEVKDKGWLVGLDSLPYDLRGDRAGLPHLDWRGVPDRKALGVAIEAFVRDGGRHAVAEERRLAYVALTRARTAMLLTTHLWGASKKTLSVPSRFLGEVEAALPHTVRRTVWAPDPEPVVDAKGKASAPSNPHLAVPVSQLWPHDPMGERRSGLLEAHRRVSALVEAGPTVPRGDPRVDDLRLLLAEQAARRSRGEPVVDVPRHLSASAVVSLARDAEAFAMSLRRPMPSAPAVAARQGTAFHAWVEEHFARAAIVDLFDLPGSADEGAADDADLDAMKQRFLDSEWADRRPDEVELSIETVIDGIAVRGRVDAVFPRDDGGWTVVDWKTGARPTGQDARVRALQLGAYAVAFARLRGVDAALVDAAFYYAGEGVTVRPDLPGEAALVDLLRTLPD</sequence>
<evidence type="ECO:0000256" key="12">
    <source>
        <dbReference type="ARBA" id="ARBA00034617"/>
    </source>
</evidence>
<dbReference type="InterPro" id="IPR014017">
    <property type="entry name" value="DNA_helicase_UvrD-like_C"/>
</dbReference>
<evidence type="ECO:0000256" key="16">
    <source>
        <dbReference type="SAM" id="MobiDB-lite"/>
    </source>
</evidence>
<organism evidence="19 20">
    <name type="scientific">Terrabacter aeriphilus</name>
    <dbReference type="NCBI Taxonomy" id="515662"/>
    <lineage>
        <taxon>Bacteria</taxon>
        <taxon>Bacillati</taxon>
        <taxon>Actinomycetota</taxon>
        <taxon>Actinomycetes</taxon>
        <taxon>Micrococcales</taxon>
        <taxon>Intrasporangiaceae</taxon>
        <taxon>Terrabacter</taxon>
    </lineage>
</organism>
<dbReference type="PANTHER" id="PTHR11070">
    <property type="entry name" value="UVRD / RECB / PCRA DNA HELICASE FAMILY MEMBER"/>
    <property type="match status" value="1"/>
</dbReference>
<gene>
    <name evidence="19" type="ORF">GCM10023258_21620</name>
</gene>
<dbReference type="InterPro" id="IPR038726">
    <property type="entry name" value="PDDEXK_AddAB-type"/>
</dbReference>
<dbReference type="Gene3D" id="3.90.320.10">
    <property type="match status" value="1"/>
</dbReference>
<comment type="caution">
    <text evidence="19">The sequence shown here is derived from an EMBL/GenBank/DDBJ whole genome shotgun (WGS) entry which is preliminary data.</text>
</comment>
<dbReference type="InterPro" id="IPR013986">
    <property type="entry name" value="DExx_box_DNA_helicase_dom_sf"/>
</dbReference>
<keyword evidence="3 15" id="KW-0547">Nucleotide-binding</keyword>
<dbReference type="InterPro" id="IPR000212">
    <property type="entry name" value="DNA_helicase_UvrD/REP"/>
</dbReference>
<evidence type="ECO:0000256" key="14">
    <source>
        <dbReference type="ARBA" id="ARBA00048988"/>
    </source>
</evidence>
<evidence type="ECO:0000256" key="2">
    <source>
        <dbReference type="ARBA" id="ARBA00022722"/>
    </source>
</evidence>
<dbReference type="PROSITE" id="PS51217">
    <property type="entry name" value="UVRD_HELICASE_CTER"/>
    <property type="match status" value="1"/>
</dbReference>
<evidence type="ECO:0000256" key="9">
    <source>
        <dbReference type="ARBA" id="ARBA00023125"/>
    </source>
</evidence>
<feature type="region of interest" description="Disordered" evidence="16">
    <location>
        <begin position="908"/>
        <end position="930"/>
    </location>
</feature>
<evidence type="ECO:0000256" key="6">
    <source>
        <dbReference type="ARBA" id="ARBA00022806"/>
    </source>
</evidence>
<feature type="binding site" evidence="15">
    <location>
        <begin position="73"/>
        <end position="80"/>
    </location>
    <ligand>
        <name>ATP</name>
        <dbReference type="ChEBI" id="CHEBI:30616"/>
    </ligand>
</feature>
<accession>A0ABP9JCI1</accession>
<dbReference type="Proteomes" id="UP001500427">
    <property type="component" value="Unassembled WGS sequence"/>
</dbReference>
<dbReference type="RefSeq" id="WP_345507474.1">
    <property type="nucleotide sequence ID" value="NZ_BAABIW010000014.1"/>
</dbReference>
<feature type="compositionally biased region" description="Low complexity" evidence="16">
    <location>
        <begin position="546"/>
        <end position="566"/>
    </location>
</feature>
<protein>
    <recommendedName>
        <fullName evidence="13">DNA 3'-5' helicase</fullName>
        <ecNumber evidence="13">5.6.2.4</ecNumber>
    </recommendedName>
</protein>
<evidence type="ECO:0000256" key="8">
    <source>
        <dbReference type="ARBA" id="ARBA00022840"/>
    </source>
</evidence>
<dbReference type="Gene3D" id="1.10.10.160">
    <property type="match status" value="1"/>
</dbReference>
<evidence type="ECO:0000256" key="13">
    <source>
        <dbReference type="ARBA" id="ARBA00034808"/>
    </source>
</evidence>
<feature type="region of interest" description="Disordered" evidence="16">
    <location>
        <begin position="546"/>
        <end position="588"/>
    </location>
</feature>
<dbReference type="PANTHER" id="PTHR11070:SF55">
    <property type="entry name" value="DNA 3'-5' HELICASE"/>
    <property type="match status" value="1"/>
</dbReference>
<dbReference type="Gene3D" id="1.10.486.10">
    <property type="entry name" value="PCRA, domain 4"/>
    <property type="match status" value="1"/>
</dbReference>
<evidence type="ECO:0000256" key="10">
    <source>
        <dbReference type="ARBA" id="ARBA00023204"/>
    </source>
</evidence>
<dbReference type="Pfam" id="PF00580">
    <property type="entry name" value="UvrD-helicase"/>
    <property type="match status" value="1"/>
</dbReference>
<evidence type="ECO:0000256" key="5">
    <source>
        <dbReference type="ARBA" id="ARBA00022801"/>
    </source>
</evidence>
<keyword evidence="10" id="KW-0234">DNA repair</keyword>
<dbReference type="CDD" id="cd17932">
    <property type="entry name" value="DEXQc_UvrD"/>
    <property type="match status" value="1"/>
</dbReference>
<dbReference type="InterPro" id="IPR011335">
    <property type="entry name" value="Restrct_endonuc-II-like"/>
</dbReference>
<dbReference type="PROSITE" id="PS51198">
    <property type="entry name" value="UVRD_HELICASE_ATP_BIND"/>
    <property type="match status" value="1"/>
</dbReference>
<keyword evidence="9" id="KW-0238">DNA-binding</keyword>
<dbReference type="EMBL" id="BAABIW010000014">
    <property type="protein sequence ID" value="GAA5027131.1"/>
    <property type="molecule type" value="Genomic_DNA"/>
</dbReference>
<keyword evidence="8 15" id="KW-0067">ATP-binding</keyword>